<evidence type="ECO:0000313" key="1">
    <source>
        <dbReference type="EMBL" id="CBY41340.1"/>
    </source>
</evidence>
<sequence length="59" mass="6703">SSAACASSEINNLLIGRVPARYRLFFKQQSDNKIHHCLLNITATNQITSLNLRKNLEKF</sequence>
<name>E4Z0W2_OIKDI</name>
<dbReference type="Proteomes" id="UP000011014">
    <property type="component" value="Unassembled WGS sequence"/>
</dbReference>
<dbReference type="EMBL" id="FN656389">
    <property type="protein sequence ID" value="CBY41340.1"/>
    <property type="molecule type" value="Genomic_DNA"/>
</dbReference>
<reference evidence="1" key="1">
    <citation type="journal article" date="2010" name="Science">
        <title>Plasticity of animal genome architecture unmasked by rapid evolution of a pelagic tunicate.</title>
        <authorList>
            <person name="Denoeud F."/>
            <person name="Henriet S."/>
            <person name="Mungpakdee S."/>
            <person name="Aury J.M."/>
            <person name="Da Silva C."/>
            <person name="Brinkmann H."/>
            <person name="Mikhaleva J."/>
            <person name="Olsen L.C."/>
            <person name="Jubin C."/>
            <person name="Canestro C."/>
            <person name="Bouquet J.M."/>
            <person name="Danks G."/>
            <person name="Poulain J."/>
            <person name="Campsteijn C."/>
            <person name="Adamski M."/>
            <person name="Cross I."/>
            <person name="Yadetie F."/>
            <person name="Muffato M."/>
            <person name="Louis A."/>
            <person name="Butcher S."/>
            <person name="Tsagkogeorga G."/>
            <person name="Konrad A."/>
            <person name="Singh S."/>
            <person name="Jensen M.F."/>
            <person name="Cong E.H."/>
            <person name="Eikeseth-Otteraa H."/>
            <person name="Noel B."/>
            <person name="Anthouard V."/>
            <person name="Porcel B.M."/>
            <person name="Kachouri-Lafond R."/>
            <person name="Nishino A."/>
            <person name="Ugolini M."/>
            <person name="Chourrout P."/>
            <person name="Nishida H."/>
            <person name="Aasland R."/>
            <person name="Huzurbazar S."/>
            <person name="Westhof E."/>
            <person name="Delsuc F."/>
            <person name="Lehrach H."/>
            <person name="Reinhardt R."/>
            <person name="Weissenbach J."/>
            <person name="Roy S.W."/>
            <person name="Artiguenave F."/>
            <person name="Postlethwait J.H."/>
            <person name="Manak J.R."/>
            <person name="Thompson E.M."/>
            <person name="Jaillon O."/>
            <person name="Du Pasquier L."/>
            <person name="Boudinot P."/>
            <person name="Liberles D.A."/>
            <person name="Volff J.N."/>
            <person name="Philippe H."/>
            <person name="Lenhard B."/>
            <person name="Roest Crollius H."/>
            <person name="Wincker P."/>
            <person name="Chourrout D."/>
        </authorList>
    </citation>
    <scope>NUCLEOTIDE SEQUENCE [LARGE SCALE GENOMIC DNA]</scope>
</reference>
<gene>
    <name evidence="1" type="ORF">GSOID_T00023405001</name>
</gene>
<accession>E4Z0W2</accession>
<organism evidence="1">
    <name type="scientific">Oikopleura dioica</name>
    <name type="common">Tunicate</name>
    <dbReference type="NCBI Taxonomy" id="34765"/>
    <lineage>
        <taxon>Eukaryota</taxon>
        <taxon>Metazoa</taxon>
        <taxon>Chordata</taxon>
        <taxon>Tunicata</taxon>
        <taxon>Appendicularia</taxon>
        <taxon>Copelata</taxon>
        <taxon>Oikopleuridae</taxon>
        <taxon>Oikopleura</taxon>
    </lineage>
</organism>
<dbReference type="AlphaFoldDB" id="E4Z0W2"/>
<protein>
    <submittedName>
        <fullName evidence="1">Uncharacterized protein</fullName>
    </submittedName>
</protein>
<feature type="non-terminal residue" evidence="1">
    <location>
        <position position="1"/>
    </location>
</feature>
<proteinExistence type="predicted"/>